<dbReference type="AlphaFoldDB" id="A0AAW2CVZ3"/>
<sequence length="76" mass="8672">MLHSEFVVASEDSALKHQLELYVERIQNYCPVVQRNALQSLGVCLHAGVPVLSEEQHGKLCFFLNEEFRSYGATQY</sequence>
<dbReference type="Proteomes" id="UP001459277">
    <property type="component" value="Unassembled WGS sequence"/>
</dbReference>
<comment type="caution">
    <text evidence="1">The sequence shown here is derived from an EMBL/GenBank/DDBJ whole genome shotgun (WGS) entry which is preliminary data.</text>
</comment>
<organism evidence="1 2">
    <name type="scientific">Lithocarpus litseifolius</name>
    <dbReference type="NCBI Taxonomy" id="425828"/>
    <lineage>
        <taxon>Eukaryota</taxon>
        <taxon>Viridiplantae</taxon>
        <taxon>Streptophyta</taxon>
        <taxon>Embryophyta</taxon>
        <taxon>Tracheophyta</taxon>
        <taxon>Spermatophyta</taxon>
        <taxon>Magnoliopsida</taxon>
        <taxon>eudicotyledons</taxon>
        <taxon>Gunneridae</taxon>
        <taxon>Pentapetalae</taxon>
        <taxon>rosids</taxon>
        <taxon>fabids</taxon>
        <taxon>Fagales</taxon>
        <taxon>Fagaceae</taxon>
        <taxon>Lithocarpus</taxon>
    </lineage>
</organism>
<protein>
    <submittedName>
        <fullName evidence="1">Uncharacterized protein</fullName>
    </submittedName>
</protein>
<gene>
    <name evidence="1" type="ORF">SO802_015780</name>
</gene>
<dbReference type="EMBL" id="JAZDWU010000005">
    <property type="protein sequence ID" value="KAL0001999.1"/>
    <property type="molecule type" value="Genomic_DNA"/>
</dbReference>
<keyword evidence="2" id="KW-1185">Reference proteome</keyword>
<evidence type="ECO:0000313" key="1">
    <source>
        <dbReference type="EMBL" id="KAL0001999.1"/>
    </source>
</evidence>
<accession>A0AAW2CVZ3</accession>
<evidence type="ECO:0000313" key="2">
    <source>
        <dbReference type="Proteomes" id="UP001459277"/>
    </source>
</evidence>
<proteinExistence type="predicted"/>
<name>A0AAW2CVZ3_9ROSI</name>
<reference evidence="1 2" key="1">
    <citation type="submission" date="2024-01" db="EMBL/GenBank/DDBJ databases">
        <title>A telomere-to-telomere, gap-free genome of sweet tea (Lithocarpus litseifolius).</title>
        <authorList>
            <person name="Zhou J."/>
        </authorList>
    </citation>
    <scope>NUCLEOTIDE SEQUENCE [LARGE SCALE GENOMIC DNA]</scope>
    <source>
        <strain evidence="1">Zhou-2022a</strain>
        <tissue evidence="1">Leaf</tissue>
    </source>
</reference>